<keyword evidence="1 9" id="KW-0479">Metal-binding</keyword>
<gene>
    <name evidence="12" type="primary">LOC109010408</name>
</gene>
<evidence type="ECO:0000313" key="11">
    <source>
        <dbReference type="Proteomes" id="UP000235220"/>
    </source>
</evidence>
<dbReference type="GO" id="GO:0005634">
    <property type="term" value="C:nucleus"/>
    <property type="evidence" value="ECO:0007669"/>
    <property type="project" value="UniProtKB-SubCell"/>
</dbReference>
<keyword evidence="11" id="KW-1185">Reference proteome</keyword>
<keyword evidence="7 8" id="KW-0539">Nucleus</keyword>
<evidence type="ECO:0000256" key="10">
    <source>
        <dbReference type="SAM" id="MobiDB-lite"/>
    </source>
</evidence>
<reference evidence="12" key="1">
    <citation type="submission" date="2025-08" db="UniProtKB">
        <authorList>
            <consortium name="RefSeq"/>
        </authorList>
    </citation>
    <scope>IDENTIFICATION</scope>
    <source>
        <tissue evidence="12">Leaves</tissue>
    </source>
</reference>
<dbReference type="PROSITE" id="PS01361">
    <property type="entry name" value="ZF_DOF_1"/>
    <property type="match status" value="1"/>
</dbReference>
<dbReference type="Pfam" id="PF02701">
    <property type="entry name" value="Zn_ribbon_Dof"/>
    <property type="match status" value="1"/>
</dbReference>
<evidence type="ECO:0000256" key="4">
    <source>
        <dbReference type="ARBA" id="ARBA00023015"/>
    </source>
</evidence>
<comment type="function">
    <text evidence="9">Transcription factor that binds specifically to a 5'-AA[AG]G-3' consensus core sequence.</text>
</comment>
<keyword evidence="2 8" id="KW-0863">Zinc-finger</keyword>
<keyword evidence="6 9" id="KW-0804">Transcription</keyword>
<evidence type="ECO:0000256" key="8">
    <source>
        <dbReference type="PROSITE-ProRule" id="PRU00071"/>
    </source>
</evidence>
<proteinExistence type="predicted"/>
<dbReference type="KEGG" id="jre:109010408"/>
<name>A0A2I4GSB2_JUGRE</name>
<comment type="subcellular location">
    <subcellularLocation>
        <location evidence="8 9">Nucleus</location>
    </subcellularLocation>
</comment>
<evidence type="ECO:0000256" key="2">
    <source>
        <dbReference type="ARBA" id="ARBA00022771"/>
    </source>
</evidence>
<dbReference type="AlphaFoldDB" id="A0A2I4GSB2"/>
<feature type="compositionally biased region" description="Low complexity" evidence="10">
    <location>
        <begin position="98"/>
        <end position="109"/>
    </location>
</feature>
<sequence>MDRTAQWPKEESFEKPMEGIMINTRTSLLSAEKRAIRSPQAHLNCRRCNSTNTKFCYYNNYSLTQPRYLCKTCKRYWTEGGSIRNVPVGGCSRKNKKSAAASRSTSSKTPDFNPVLSLPQFSSQNLKAKEAQVLNLAFPTIDKKYHGWSQGNSSSSASSAPLSAFELLRTGIASRGLNTYIPSPMLDTSALYYSSAGFHLQELKTTPGFSVDGLGSTGYEIQENSAKLLFPFGESKQISSTNEVEPRKGQAGISTGNWSHAMLNGGYW</sequence>
<dbReference type="GeneID" id="109010408"/>
<dbReference type="InterPro" id="IPR045174">
    <property type="entry name" value="Dof"/>
</dbReference>
<dbReference type="OrthoDB" id="1927254at2759"/>
<evidence type="ECO:0000256" key="9">
    <source>
        <dbReference type="RuleBase" id="RU369094"/>
    </source>
</evidence>
<feature type="region of interest" description="Disordered" evidence="10">
    <location>
        <begin position="88"/>
        <end position="111"/>
    </location>
</feature>
<dbReference type="STRING" id="51240.A0A2I4GSB2"/>
<dbReference type="RefSeq" id="XP_018846786.1">
    <property type="nucleotide sequence ID" value="XM_018991241.2"/>
</dbReference>
<evidence type="ECO:0000256" key="6">
    <source>
        <dbReference type="ARBA" id="ARBA00023163"/>
    </source>
</evidence>
<protein>
    <recommendedName>
        <fullName evidence="9">Dof zinc finger protein</fullName>
    </recommendedName>
</protein>
<accession>A0A2I4GSB2</accession>
<organism evidence="11 12">
    <name type="scientific">Juglans regia</name>
    <name type="common">English walnut</name>
    <dbReference type="NCBI Taxonomy" id="51240"/>
    <lineage>
        <taxon>Eukaryota</taxon>
        <taxon>Viridiplantae</taxon>
        <taxon>Streptophyta</taxon>
        <taxon>Embryophyta</taxon>
        <taxon>Tracheophyta</taxon>
        <taxon>Spermatophyta</taxon>
        <taxon>Magnoliopsida</taxon>
        <taxon>eudicotyledons</taxon>
        <taxon>Gunneridae</taxon>
        <taxon>Pentapetalae</taxon>
        <taxon>rosids</taxon>
        <taxon>fabids</taxon>
        <taxon>Fagales</taxon>
        <taxon>Juglandaceae</taxon>
        <taxon>Juglans</taxon>
    </lineage>
</organism>
<dbReference type="FunCoup" id="A0A2I4GSB2">
    <property type="interactions" value="1040"/>
</dbReference>
<keyword evidence="4 9" id="KW-0805">Transcription regulation</keyword>
<keyword evidence="3 9" id="KW-0862">Zinc</keyword>
<evidence type="ECO:0000256" key="3">
    <source>
        <dbReference type="ARBA" id="ARBA00022833"/>
    </source>
</evidence>
<dbReference type="Gramene" id="Jr12_05470_p1">
    <property type="protein sequence ID" value="cds.Jr12_05470_p1"/>
    <property type="gene ID" value="Jr12_05470"/>
</dbReference>
<dbReference type="GO" id="GO:0003700">
    <property type="term" value="F:DNA-binding transcription factor activity"/>
    <property type="evidence" value="ECO:0007669"/>
    <property type="project" value="UniProtKB-UniRule"/>
</dbReference>
<dbReference type="PANTHER" id="PTHR31992">
    <property type="entry name" value="DOF ZINC FINGER PROTEIN DOF1.4-RELATED"/>
    <property type="match status" value="1"/>
</dbReference>
<evidence type="ECO:0000256" key="7">
    <source>
        <dbReference type="ARBA" id="ARBA00023242"/>
    </source>
</evidence>
<dbReference type="PROSITE" id="PS50884">
    <property type="entry name" value="ZF_DOF_2"/>
    <property type="match status" value="1"/>
</dbReference>
<dbReference type="Proteomes" id="UP000235220">
    <property type="component" value="Chromosome 12"/>
</dbReference>
<keyword evidence="5 8" id="KW-0238">DNA-binding</keyword>
<evidence type="ECO:0000256" key="1">
    <source>
        <dbReference type="ARBA" id="ARBA00022723"/>
    </source>
</evidence>
<evidence type="ECO:0000256" key="5">
    <source>
        <dbReference type="ARBA" id="ARBA00023125"/>
    </source>
</evidence>
<dbReference type="InterPro" id="IPR003851">
    <property type="entry name" value="Znf_Dof"/>
</dbReference>
<dbReference type="GO" id="GO:0003677">
    <property type="term" value="F:DNA binding"/>
    <property type="evidence" value="ECO:0007669"/>
    <property type="project" value="UniProtKB-UniRule"/>
</dbReference>
<dbReference type="GO" id="GO:0008270">
    <property type="term" value="F:zinc ion binding"/>
    <property type="evidence" value="ECO:0007669"/>
    <property type="project" value="UniProtKB-KW"/>
</dbReference>
<dbReference type="PANTHER" id="PTHR31992:SF301">
    <property type="entry name" value="DOF ZINC FINGER PROTEIN DOF3.7"/>
    <property type="match status" value="1"/>
</dbReference>
<evidence type="ECO:0000313" key="12">
    <source>
        <dbReference type="RefSeq" id="XP_018846786.1"/>
    </source>
</evidence>